<dbReference type="Pfam" id="PF13450">
    <property type="entry name" value="NAD_binding_8"/>
    <property type="match status" value="1"/>
</dbReference>
<dbReference type="InterPro" id="IPR036188">
    <property type="entry name" value="FAD/NAD-bd_sf"/>
</dbReference>
<dbReference type="AlphaFoldDB" id="A0A0A0J581"/>
<name>A0A0A0J581_9MICO</name>
<accession>A0A0A0J581</accession>
<dbReference type="SUPFAM" id="SSF51905">
    <property type="entry name" value="FAD/NAD(P)-binding domain"/>
    <property type="match status" value="1"/>
</dbReference>
<reference evidence="1 2" key="1">
    <citation type="submission" date="2013-08" db="EMBL/GenBank/DDBJ databases">
        <title>The genome sequence of Knoellia sinensis.</title>
        <authorList>
            <person name="Zhu W."/>
            <person name="Wang G."/>
        </authorList>
    </citation>
    <scope>NUCLEOTIDE SEQUENCE [LARGE SCALE GENOMIC DNA]</scope>
    <source>
        <strain evidence="1 2">KCTC 19936</strain>
    </source>
</reference>
<comment type="caution">
    <text evidence="1">The sequence shown here is derived from an EMBL/GenBank/DDBJ whole genome shotgun (WGS) entry which is preliminary data.</text>
</comment>
<evidence type="ECO:0000313" key="1">
    <source>
        <dbReference type="EMBL" id="KGN32378.1"/>
    </source>
</evidence>
<dbReference type="PANTHER" id="PTHR10668">
    <property type="entry name" value="PHYTOENE DEHYDROGENASE"/>
    <property type="match status" value="1"/>
</dbReference>
<gene>
    <name evidence="1" type="ORF">N802_18610</name>
</gene>
<dbReference type="Proteomes" id="UP000030002">
    <property type="component" value="Unassembled WGS sequence"/>
</dbReference>
<protein>
    <submittedName>
        <fullName evidence="1">Dehydrogenase</fullName>
    </submittedName>
</protein>
<evidence type="ECO:0000313" key="2">
    <source>
        <dbReference type="Proteomes" id="UP000030002"/>
    </source>
</evidence>
<proteinExistence type="predicted"/>
<sequence>MANALVIGSGPNGLAAALALARAGVSVTVLEAQDDIGGGTRTVQPFGDGILVDHCAAIHPMALQSPALAGLDAYGLTWAWPELDAAHPLDTGPAGLLHRSVESTAVGLGADASRWRMLFGGPSRTYDKLAADVLGPVVHLPRHPLLLGRFGAPTLVPAAILAKLFSTEQARALFLGTMAHAMRPLTEILSSAIGLGILTAGHHDGWPVAVGGTQAITTAMAKALADLGGKIETGVNVTSLRQLPRADVVLLNLAPRAALALYGDEMPTATRRAYERHRHGPAAFKVDFAVEGGVPWKDAEVGRAGTVHLSGGAAEIVANEKAVARGRLPERPFVLLGQQYLADPSRSRGNVHPIYSYAHVPAGYDGDATEAVITQIERFAPGFRERILDLHVTSPGQFTAANANYINGDILTGSKTPAALVFGPRPGRNPYRTGVPGVYLCSAAAPPGPGAHGMVGFRAAQLALRDLHVHADAALSTSA</sequence>
<dbReference type="EMBL" id="AVPJ01000007">
    <property type="protein sequence ID" value="KGN32378.1"/>
    <property type="molecule type" value="Genomic_DNA"/>
</dbReference>
<dbReference type="STRING" id="1385520.N802_18610"/>
<dbReference type="OrthoDB" id="833207at2"/>
<dbReference type="eggNOG" id="COG1233">
    <property type="taxonomic scope" value="Bacteria"/>
</dbReference>
<dbReference type="Gene3D" id="3.50.50.60">
    <property type="entry name" value="FAD/NAD(P)-binding domain"/>
    <property type="match status" value="1"/>
</dbReference>
<dbReference type="RefSeq" id="WP_035916142.1">
    <property type="nucleotide sequence ID" value="NZ_AVPJ01000007.1"/>
</dbReference>
<dbReference type="PRINTS" id="PR00420">
    <property type="entry name" value="RNGMNOXGNASE"/>
</dbReference>
<dbReference type="PANTHER" id="PTHR10668:SF105">
    <property type="entry name" value="DEHYDROGENASE-RELATED"/>
    <property type="match status" value="1"/>
</dbReference>
<keyword evidence="2" id="KW-1185">Reference proteome</keyword>
<organism evidence="1 2">
    <name type="scientific">Knoellia sinensis KCTC 19936</name>
    <dbReference type="NCBI Taxonomy" id="1385520"/>
    <lineage>
        <taxon>Bacteria</taxon>
        <taxon>Bacillati</taxon>
        <taxon>Actinomycetota</taxon>
        <taxon>Actinomycetes</taxon>
        <taxon>Micrococcales</taxon>
        <taxon>Intrasporangiaceae</taxon>
        <taxon>Knoellia</taxon>
    </lineage>
</organism>